<dbReference type="EMBL" id="RSCL01000003">
    <property type="protein sequence ID" value="RUT08426.1"/>
    <property type="molecule type" value="Genomic_DNA"/>
</dbReference>
<dbReference type="Proteomes" id="UP000271624">
    <property type="component" value="Unassembled WGS sequence"/>
</dbReference>
<evidence type="ECO:0000256" key="1">
    <source>
        <dbReference type="SAM" id="Coils"/>
    </source>
</evidence>
<comment type="caution">
    <text evidence="2">The sequence shown here is derived from an EMBL/GenBank/DDBJ whole genome shotgun (WGS) entry which is preliminary data.</text>
</comment>
<reference evidence="2" key="2">
    <citation type="journal article" date="2019" name="Genome Biol. Evol.">
        <title>Day and night: Metabolic profiles and evolutionary relationships of six axenic non-marine cyanobacteria.</title>
        <authorList>
            <person name="Will S.E."/>
            <person name="Henke P."/>
            <person name="Boedeker C."/>
            <person name="Huang S."/>
            <person name="Brinkmann H."/>
            <person name="Rohde M."/>
            <person name="Jarek M."/>
            <person name="Friedl T."/>
            <person name="Seufert S."/>
            <person name="Schumacher M."/>
            <person name="Overmann J."/>
            <person name="Neumann-Schaal M."/>
            <person name="Petersen J."/>
        </authorList>
    </citation>
    <scope>NUCLEOTIDE SEQUENCE [LARGE SCALE GENOMIC DNA]</scope>
    <source>
        <strain evidence="2">PCC 7102</strain>
    </source>
</reference>
<sequence>MAECKDIDKALRDLSGKIDGFKDKLKNLDDKTNDALKCCKDKTKQEEGKGDNLADILRRLAKLERDFNSLKQQEENHYKTTTDIAEALVNFKPFLEVMNKFVNLDFSI</sequence>
<dbReference type="AlphaFoldDB" id="A0A3S1CQB7"/>
<keyword evidence="1" id="KW-0175">Coiled coil</keyword>
<feature type="coiled-coil region" evidence="1">
    <location>
        <begin position="11"/>
        <end position="80"/>
    </location>
</feature>
<gene>
    <name evidence="2" type="ORF">DSM106972_015940</name>
</gene>
<accession>A0A3S1CQB7</accession>
<dbReference type="RefSeq" id="WP_127080231.1">
    <property type="nucleotide sequence ID" value="NZ_RSCL01000003.1"/>
</dbReference>
<keyword evidence="3" id="KW-1185">Reference proteome</keyword>
<reference evidence="2" key="1">
    <citation type="submission" date="2018-12" db="EMBL/GenBank/DDBJ databases">
        <authorList>
            <person name="Will S."/>
            <person name="Neumann-Schaal M."/>
            <person name="Henke P."/>
        </authorList>
    </citation>
    <scope>NUCLEOTIDE SEQUENCE</scope>
    <source>
        <strain evidence="2">PCC 7102</strain>
    </source>
</reference>
<evidence type="ECO:0000313" key="3">
    <source>
        <dbReference type="Proteomes" id="UP000271624"/>
    </source>
</evidence>
<evidence type="ECO:0000313" key="2">
    <source>
        <dbReference type="EMBL" id="RUT08426.1"/>
    </source>
</evidence>
<proteinExistence type="predicted"/>
<name>A0A3S1CQB7_9CYAN</name>
<organism evidence="2 3">
    <name type="scientific">Dulcicalothrix desertica PCC 7102</name>
    <dbReference type="NCBI Taxonomy" id="232991"/>
    <lineage>
        <taxon>Bacteria</taxon>
        <taxon>Bacillati</taxon>
        <taxon>Cyanobacteriota</taxon>
        <taxon>Cyanophyceae</taxon>
        <taxon>Nostocales</taxon>
        <taxon>Calotrichaceae</taxon>
        <taxon>Dulcicalothrix</taxon>
    </lineage>
</organism>
<protein>
    <submittedName>
        <fullName evidence="2">Uncharacterized protein</fullName>
    </submittedName>
</protein>